<dbReference type="Gene3D" id="3.20.20.190">
    <property type="entry name" value="Phosphatidylinositol (PI) phosphodiesterase"/>
    <property type="match status" value="1"/>
</dbReference>
<dbReference type="GO" id="GO:0008081">
    <property type="term" value="F:phosphoric diester hydrolase activity"/>
    <property type="evidence" value="ECO:0007669"/>
    <property type="project" value="InterPro"/>
</dbReference>
<protein>
    <submittedName>
        <fullName evidence="2">Glycerophosphodiester phosphodiesterase</fullName>
    </submittedName>
</protein>
<evidence type="ECO:0000259" key="1">
    <source>
        <dbReference type="PROSITE" id="PS51704"/>
    </source>
</evidence>
<keyword evidence="3" id="KW-1185">Reference proteome</keyword>
<feature type="domain" description="GP-PDE" evidence="1">
    <location>
        <begin position="10"/>
        <end position="241"/>
    </location>
</feature>
<comment type="caution">
    <text evidence="2">The sequence shown here is derived from an EMBL/GenBank/DDBJ whole genome shotgun (WGS) entry which is preliminary data.</text>
</comment>
<dbReference type="InterPro" id="IPR030395">
    <property type="entry name" value="GP_PDE_dom"/>
</dbReference>
<dbReference type="Proteomes" id="UP000649345">
    <property type="component" value="Unassembled WGS sequence"/>
</dbReference>
<dbReference type="PANTHER" id="PTHR46211:SF14">
    <property type="entry name" value="GLYCEROPHOSPHODIESTER PHOSPHODIESTERASE"/>
    <property type="match status" value="1"/>
</dbReference>
<organism evidence="2 3">
    <name type="scientific">Anaerosacchariphilus hominis</name>
    <dbReference type="NCBI Taxonomy" id="2763017"/>
    <lineage>
        <taxon>Bacteria</taxon>
        <taxon>Bacillati</taxon>
        <taxon>Bacillota</taxon>
        <taxon>Clostridia</taxon>
        <taxon>Lachnospirales</taxon>
        <taxon>Lachnospiraceae</taxon>
        <taxon>Anaerosacchariphilus</taxon>
    </lineage>
</organism>
<dbReference type="AlphaFoldDB" id="A0A923LDV1"/>
<dbReference type="InterPro" id="IPR017946">
    <property type="entry name" value="PLC-like_Pdiesterase_TIM-brl"/>
</dbReference>
<dbReference type="EMBL" id="JACOOR010000006">
    <property type="protein sequence ID" value="MBC5660463.1"/>
    <property type="molecule type" value="Genomic_DNA"/>
</dbReference>
<reference evidence="2" key="1">
    <citation type="submission" date="2020-08" db="EMBL/GenBank/DDBJ databases">
        <title>Genome public.</title>
        <authorList>
            <person name="Liu C."/>
            <person name="Sun Q."/>
        </authorList>
    </citation>
    <scope>NUCLEOTIDE SEQUENCE</scope>
    <source>
        <strain evidence="2">NSJ-68</strain>
    </source>
</reference>
<evidence type="ECO:0000313" key="3">
    <source>
        <dbReference type="Proteomes" id="UP000649345"/>
    </source>
</evidence>
<sequence length="248" mass="28362">MYWDQSRENISIMGHRGVRALYPENTMLSFRKAVEYGLDGIETDVHLTTDGQLVLHHDEMLERTTNGTGNIETYSYADLRKLDAGIKFNEKYAGQYIPRLEELLELVQDTKMVLNVEMKDYRPEALDKTIQTLDHYGVLERCVIASFSGAVTTLAHKKYGVKTQGFPLYMVEDADEETEQHYYAVGIPLKDLSQELCAEYVKKGIDPWSWCEDTEEQVRESIAKGSTLITVNDPRPAMKILRGIDIIE</sequence>
<dbReference type="Pfam" id="PF03009">
    <property type="entry name" value="GDPD"/>
    <property type="match status" value="1"/>
</dbReference>
<dbReference type="RefSeq" id="WP_186872309.1">
    <property type="nucleotide sequence ID" value="NZ_JACOOR010000006.1"/>
</dbReference>
<proteinExistence type="predicted"/>
<evidence type="ECO:0000313" key="2">
    <source>
        <dbReference type="EMBL" id="MBC5660463.1"/>
    </source>
</evidence>
<dbReference type="PROSITE" id="PS51704">
    <property type="entry name" value="GP_PDE"/>
    <property type="match status" value="1"/>
</dbReference>
<gene>
    <name evidence="2" type="ORF">H8S44_11850</name>
</gene>
<dbReference type="GO" id="GO:0006629">
    <property type="term" value="P:lipid metabolic process"/>
    <property type="evidence" value="ECO:0007669"/>
    <property type="project" value="InterPro"/>
</dbReference>
<dbReference type="SUPFAM" id="SSF51695">
    <property type="entry name" value="PLC-like phosphodiesterases"/>
    <property type="match status" value="1"/>
</dbReference>
<dbReference type="PANTHER" id="PTHR46211">
    <property type="entry name" value="GLYCEROPHOSPHORYL DIESTER PHOSPHODIESTERASE"/>
    <property type="match status" value="1"/>
</dbReference>
<name>A0A923LDV1_9FIRM</name>
<accession>A0A923LDV1</accession>